<dbReference type="EMBL" id="BMFL01000012">
    <property type="protein sequence ID" value="GGF01663.1"/>
    <property type="molecule type" value="Genomic_DNA"/>
</dbReference>
<dbReference type="Gene3D" id="3.40.50.300">
    <property type="entry name" value="P-loop containing nucleotide triphosphate hydrolases"/>
    <property type="match status" value="1"/>
</dbReference>
<feature type="domain" description="OLD protein-like TOPRIM" evidence="2">
    <location>
        <begin position="435"/>
        <end position="508"/>
    </location>
</feature>
<dbReference type="InterPro" id="IPR051396">
    <property type="entry name" value="Bact_Antivir_Def_Nuclease"/>
</dbReference>
<keyword evidence="4" id="KW-0378">Hydrolase</keyword>
<dbReference type="EMBL" id="FRBH01000003">
    <property type="protein sequence ID" value="SHK77390.1"/>
    <property type="molecule type" value="Genomic_DNA"/>
</dbReference>
<dbReference type="InterPro" id="IPR034139">
    <property type="entry name" value="TOPRIM_OLD"/>
</dbReference>
<feature type="domain" description="Endonuclease GajA/Old nuclease/RecF-like AAA" evidence="1">
    <location>
        <begin position="1"/>
        <end position="393"/>
    </location>
</feature>
<dbReference type="GO" id="GO:0004519">
    <property type="term" value="F:endonuclease activity"/>
    <property type="evidence" value="ECO:0007669"/>
    <property type="project" value="UniProtKB-KW"/>
</dbReference>
<reference evidence="3" key="5">
    <citation type="submission" date="2024-05" db="EMBL/GenBank/DDBJ databases">
        <authorList>
            <person name="Sun Q."/>
            <person name="Zhou Y."/>
        </authorList>
    </citation>
    <scope>NUCLEOTIDE SEQUENCE</scope>
    <source>
        <strain evidence="3">CGMCC 1.12707</strain>
    </source>
</reference>
<dbReference type="STRING" id="1434701.SAMN05443634_103215"/>
<dbReference type="InterPro" id="IPR041685">
    <property type="entry name" value="AAA_GajA/Old/RecF-like"/>
</dbReference>
<accession>A0A1M6V7F3</accession>
<evidence type="ECO:0000313" key="5">
    <source>
        <dbReference type="Proteomes" id="UP000184120"/>
    </source>
</evidence>
<gene>
    <name evidence="3" type="ORF">GCM10010984_18840</name>
    <name evidence="4" type="ORF">SAMN05443634_103215</name>
</gene>
<reference evidence="3" key="1">
    <citation type="journal article" date="2014" name="Int. J. Syst. Evol. Microbiol.">
        <title>Complete genome of a new Firmicutes species belonging to the dominant human colonic microbiota ('Ruminococcus bicirculans') reveals two chromosomes and a selective capacity to utilize plant glucans.</title>
        <authorList>
            <consortium name="NISC Comparative Sequencing Program"/>
            <person name="Wegmann U."/>
            <person name="Louis P."/>
            <person name="Goesmann A."/>
            <person name="Henrissat B."/>
            <person name="Duncan S.H."/>
            <person name="Flint H.J."/>
        </authorList>
    </citation>
    <scope>NUCLEOTIDE SEQUENCE</scope>
    <source>
        <strain evidence="3">CGMCC 1.12707</strain>
    </source>
</reference>
<keyword evidence="4" id="KW-0255">Endonuclease</keyword>
<dbReference type="InterPro" id="IPR027417">
    <property type="entry name" value="P-loop_NTPase"/>
</dbReference>
<evidence type="ECO:0000313" key="6">
    <source>
        <dbReference type="Proteomes" id="UP000650994"/>
    </source>
</evidence>
<proteinExistence type="predicted"/>
<keyword evidence="6" id="KW-1185">Reference proteome</keyword>
<reference evidence="4" key="3">
    <citation type="submission" date="2016-11" db="EMBL/GenBank/DDBJ databases">
        <authorList>
            <person name="Jaros S."/>
            <person name="Januszkiewicz K."/>
            <person name="Wedrychowicz H."/>
        </authorList>
    </citation>
    <scope>NUCLEOTIDE SEQUENCE [LARGE SCALE GENOMIC DNA]</scope>
    <source>
        <strain evidence="4">DSM 27989</strain>
    </source>
</reference>
<reference evidence="5" key="2">
    <citation type="submission" date="2016-11" db="EMBL/GenBank/DDBJ databases">
        <authorList>
            <person name="Varghese N."/>
            <person name="Submissions S."/>
        </authorList>
    </citation>
    <scope>NUCLEOTIDE SEQUENCE [LARGE SCALE GENOMIC DNA]</scope>
    <source>
        <strain evidence="5">DSM 27989</strain>
    </source>
</reference>
<reference evidence="6" key="4">
    <citation type="journal article" date="2019" name="Int. J. Syst. Evol. Microbiol.">
        <title>The Global Catalogue of Microorganisms (GCM) 10K type strain sequencing project: providing services to taxonomists for standard genome sequencing and annotation.</title>
        <authorList>
            <consortium name="The Broad Institute Genomics Platform"/>
            <consortium name="The Broad Institute Genome Sequencing Center for Infectious Disease"/>
            <person name="Wu L."/>
            <person name="Ma J."/>
        </authorList>
    </citation>
    <scope>NUCLEOTIDE SEQUENCE [LARGE SCALE GENOMIC DNA]</scope>
    <source>
        <strain evidence="6">CGMCC 1.12707</strain>
    </source>
</reference>
<dbReference type="SUPFAM" id="SSF52540">
    <property type="entry name" value="P-loop containing nucleoside triphosphate hydrolases"/>
    <property type="match status" value="1"/>
</dbReference>
<organism evidence="4 5">
    <name type="scientific">Chishuiella changwenlii</name>
    <dbReference type="NCBI Taxonomy" id="1434701"/>
    <lineage>
        <taxon>Bacteria</taxon>
        <taxon>Pseudomonadati</taxon>
        <taxon>Bacteroidota</taxon>
        <taxon>Flavobacteriia</taxon>
        <taxon>Flavobacteriales</taxon>
        <taxon>Weeksellaceae</taxon>
        <taxon>Chishuiella</taxon>
    </lineage>
</organism>
<dbReference type="Pfam" id="PF13175">
    <property type="entry name" value="AAA_15"/>
    <property type="match status" value="1"/>
</dbReference>
<protein>
    <submittedName>
        <fullName evidence="4">Predicted ATP-dependent endonuclease of the OLD family, contains P-loop ATPase and TOPRIM domains</fullName>
    </submittedName>
</protein>
<dbReference type="Proteomes" id="UP000184120">
    <property type="component" value="Unassembled WGS sequence"/>
</dbReference>
<evidence type="ECO:0000313" key="3">
    <source>
        <dbReference type="EMBL" id="GGF01663.1"/>
    </source>
</evidence>
<dbReference type="Pfam" id="PF20469">
    <property type="entry name" value="OLD-like_TOPRIM"/>
    <property type="match status" value="1"/>
</dbReference>
<evidence type="ECO:0000259" key="2">
    <source>
        <dbReference type="Pfam" id="PF20469"/>
    </source>
</evidence>
<evidence type="ECO:0000259" key="1">
    <source>
        <dbReference type="Pfam" id="PF13175"/>
    </source>
</evidence>
<dbReference type="Proteomes" id="UP000650994">
    <property type="component" value="Unassembled WGS sequence"/>
</dbReference>
<dbReference type="OrthoDB" id="9792800at2"/>
<dbReference type="PANTHER" id="PTHR43581:SF4">
    <property type="entry name" value="ATP_GTP PHOSPHATASE"/>
    <property type="match status" value="1"/>
</dbReference>
<dbReference type="AlphaFoldDB" id="A0A1M6V7F3"/>
<evidence type="ECO:0000313" key="4">
    <source>
        <dbReference type="EMBL" id="SHK77390.1"/>
    </source>
</evidence>
<keyword evidence="4" id="KW-0540">Nuclease</keyword>
<dbReference type="PANTHER" id="PTHR43581">
    <property type="entry name" value="ATP/GTP PHOSPHATASE"/>
    <property type="match status" value="1"/>
</dbReference>
<name>A0A1M6V7F3_9FLAO</name>
<sequence>MYLEEVVIINYKSCKILDIKLKENNPNIFIGLNDCGKSTLLKGIELLFNKVNCSFSQEGNNKSDLSNSTLDQEEFVSIFEERNLPVFEEYDNTSIYVLGKLRLQENELDLFESIDLSNSLSWMLENLIDNSIWLIKKINANTSTGYLAQNSNNDYKHIYSETAAKLNIIKRELNITSDDITNSNALGRFSNLELIRAINSKIELERFWIEYKPAKSDSDIFPEYKYFDWNCSMEEVISIATSLMKDKIEEFIQPIKVTAQEKAQLAEEAINEEFNRIQETISSVAPEIQSINSKIHFEVKEKVSDIMVQKLQSDGLIHLDNQEEGLKRKIWFSLIKAKAERSEQSGIKNHIWAFDEPETHLYPGAQREFFDNLKGLSRGNVQTLISTHSTIFIDKANTNDILNTYKLESGYTNLSSCEDVESIFDSLKVKNSDFLFHDKFLIVEGDTEQYLIPALYKIYTGKTFIEDNIQLINIEGKDKWRLNKEVLRAITQGFNKIENSMILLFDNDMSFQMDAIDKTENVFFVGKQDIEDSIAIGLWTEIVNQFYDETLIINDSFIQTIFDSIPEGDNVQSNKKFFKKLSYALKTKWQEDGNDIDSFISIPDKGNESAEFILNVINHQEHIPVKIKEAFDKLISLN</sequence>
<dbReference type="RefSeq" id="WP_072930194.1">
    <property type="nucleotide sequence ID" value="NZ_BMFL01000012.1"/>
</dbReference>